<keyword evidence="5 9" id="KW-0808">Transferase</keyword>
<dbReference type="InterPro" id="IPR019830">
    <property type="entry name" value="Malate_synthase_CS"/>
</dbReference>
<dbReference type="GO" id="GO:0005737">
    <property type="term" value="C:cytoplasm"/>
    <property type="evidence" value="ECO:0007669"/>
    <property type="project" value="TreeGrafter"/>
</dbReference>
<evidence type="ECO:0000256" key="4">
    <source>
        <dbReference type="ARBA" id="ARBA00022532"/>
    </source>
</evidence>
<dbReference type="RefSeq" id="WP_196195385.1">
    <property type="nucleotide sequence ID" value="NZ_JADPRT010000007.1"/>
</dbReference>
<feature type="active site" description="Proton acceptor" evidence="8">
    <location>
        <position position="173"/>
    </location>
</feature>
<evidence type="ECO:0000256" key="6">
    <source>
        <dbReference type="ARBA" id="ARBA00047918"/>
    </source>
</evidence>
<evidence type="ECO:0000313" key="13">
    <source>
        <dbReference type="EMBL" id="MBF9070250.1"/>
    </source>
</evidence>
<accession>A0A931FFG3</accession>
<comment type="pathway">
    <text evidence="9">Carbohydrate metabolism; glyoxylate cycle; (S)-malate from isocitrate: step 2/2.</text>
</comment>
<dbReference type="PROSITE" id="PS00510">
    <property type="entry name" value="MALATE_SYNTHASE"/>
    <property type="match status" value="1"/>
</dbReference>
<organism evidence="13 14">
    <name type="scientific">Streptacidiphilus fuscans</name>
    <dbReference type="NCBI Taxonomy" id="2789292"/>
    <lineage>
        <taxon>Bacteria</taxon>
        <taxon>Bacillati</taxon>
        <taxon>Actinomycetota</taxon>
        <taxon>Actinomycetes</taxon>
        <taxon>Kitasatosporales</taxon>
        <taxon>Streptomycetaceae</taxon>
        <taxon>Streptacidiphilus</taxon>
    </lineage>
</organism>
<feature type="active site" description="Proton donor" evidence="8">
    <location>
        <position position="461"/>
    </location>
</feature>
<keyword evidence="4 9" id="KW-0816">Tricarboxylic acid cycle</keyword>
<dbReference type="FunFam" id="1.20.1220.12:FF:000001">
    <property type="entry name" value="Malate synthase"/>
    <property type="match status" value="1"/>
</dbReference>
<dbReference type="EC" id="2.3.3.9" evidence="2 9"/>
<evidence type="ECO:0000256" key="7">
    <source>
        <dbReference type="ARBA" id="ARBA00068441"/>
    </source>
</evidence>
<reference evidence="13" key="1">
    <citation type="submission" date="2020-11" db="EMBL/GenBank/DDBJ databases">
        <title>Isolation and identification of active actinomycetes.</title>
        <authorList>
            <person name="Yu B."/>
        </authorList>
    </citation>
    <scope>NUCLEOTIDE SEQUENCE</scope>
    <source>
        <strain evidence="13">NEAU-YB345</strain>
    </source>
</reference>
<comment type="similarity">
    <text evidence="1 9">Belongs to the malate synthase family.</text>
</comment>
<sequence length="547" mass="60016">MGAAQESVSEPPLAGVEVTGPVVDRGAEVLTPAALAFVADLHRRFNPRRRELLALRKERRARIAETGTLDFLPETAAVRAAEWQVAPAPRALNDRRVEITGPTDRKMAINALNSGAKVWLADFEDATSPSWRNVVEGQINLTDALERRIDFTTPEGKSYALKPDAELATIVVRPRGWHLEEAHLTVDGEPVAGAFFDFGLYFFRNAARLLARGEQDPNSGPYFYLPKTESHLEARLWNDVFAHAQAALGIPRGTIRATVLIETITAAFEMEEILYELREHAAGLNAGRWDYLFSIVKNFRDAGERYVLPDRNSVGMTSPFMRAYTQLLVQTCHRRGAHAIGGMAAFIPSRRDPEVNAAALEKVKTDKDREAVGGFDGSWVAHPDLVPVCRTAFDAVLGDAPNQKQVVPAGEVTGAQLLDIAAAGGSCTRVGLHNAVQVGIRYIEAWLRGLGAVAIFNMMEDAATAEISRSQVWQWIHNGVVLADTDEKVTQELVRQLVATELAELRAELGEEAFAAGRWADAARLFEEVSLAEDFADFLTLPGYSLL</sequence>
<feature type="domain" description="Malate synthase N-terminal" evidence="11">
    <location>
        <begin position="15"/>
        <end position="76"/>
    </location>
</feature>
<dbReference type="Pfam" id="PF01274">
    <property type="entry name" value="MS_TIM-barrel"/>
    <property type="match status" value="1"/>
</dbReference>
<dbReference type="GO" id="GO:0004474">
    <property type="term" value="F:malate synthase activity"/>
    <property type="evidence" value="ECO:0007669"/>
    <property type="project" value="UniProtKB-EC"/>
</dbReference>
<dbReference type="InterPro" id="IPR001465">
    <property type="entry name" value="Malate_synthase_TIM"/>
</dbReference>
<dbReference type="InterPro" id="IPR011076">
    <property type="entry name" value="Malate_synth_sf"/>
</dbReference>
<dbReference type="InterPro" id="IPR044856">
    <property type="entry name" value="Malate_synth_C_sf"/>
</dbReference>
<dbReference type="Pfam" id="PF20656">
    <property type="entry name" value="MS_N"/>
    <property type="match status" value="1"/>
</dbReference>
<dbReference type="PANTHER" id="PTHR42902:SF1">
    <property type="entry name" value="MALATE SYNTHASE 1-RELATED"/>
    <property type="match status" value="1"/>
</dbReference>
<gene>
    <name evidence="13" type="primary">aceB</name>
    <name evidence="13" type="ORF">I2501_19675</name>
</gene>
<dbReference type="InterPro" id="IPR048356">
    <property type="entry name" value="MS_N"/>
</dbReference>
<keyword evidence="13" id="KW-0012">Acyltransferase</keyword>
<evidence type="ECO:0000313" key="14">
    <source>
        <dbReference type="Proteomes" id="UP000657385"/>
    </source>
</evidence>
<dbReference type="PANTHER" id="PTHR42902">
    <property type="entry name" value="MALATE SYNTHASE"/>
    <property type="match status" value="1"/>
</dbReference>
<keyword evidence="3 9" id="KW-0329">Glyoxylate bypass</keyword>
<evidence type="ECO:0000259" key="11">
    <source>
        <dbReference type="Pfam" id="PF20656"/>
    </source>
</evidence>
<dbReference type="FunFam" id="3.20.20.360:FF:000001">
    <property type="entry name" value="Malate synthase"/>
    <property type="match status" value="1"/>
</dbReference>
<dbReference type="InterPro" id="IPR046363">
    <property type="entry name" value="MS_N_TIM-barrel_dom"/>
</dbReference>
<evidence type="ECO:0000256" key="9">
    <source>
        <dbReference type="RuleBase" id="RU000555"/>
    </source>
</evidence>
<feature type="domain" description="Malate synthase TIM barrel" evidence="10">
    <location>
        <begin position="169"/>
        <end position="420"/>
    </location>
</feature>
<name>A0A931FFG3_9ACTN</name>
<proteinExistence type="inferred from homology"/>
<dbReference type="InterPro" id="IPR006252">
    <property type="entry name" value="Malate_synthA"/>
</dbReference>
<dbReference type="NCBIfam" id="TIGR01344">
    <property type="entry name" value="malate_syn_A"/>
    <property type="match status" value="1"/>
</dbReference>
<dbReference type="Gene3D" id="1.20.1220.12">
    <property type="entry name" value="Malate synthase, domain III"/>
    <property type="match status" value="1"/>
</dbReference>
<dbReference type="Proteomes" id="UP000657385">
    <property type="component" value="Unassembled WGS sequence"/>
</dbReference>
<comment type="caution">
    <text evidence="13">The sequence shown here is derived from an EMBL/GenBank/DDBJ whole genome shotgun (WGS) entry which is preliminary data.</text>
</comment>
<dbReference type="CDD" id="cd00727">
    <property type="entry name" value="malate_synt_A"/>
    <property type="match status" value="1"/>
</dbReference>
<dbReference type="SUPFAM" id="SSF51645">
    <property type="entry name" value="Malate synthase G"/>
    <property type="match status" value="1"/>
</dbReference>
<dbReference type="AlphaFoldDB" id="A0A931FFG3"/>
<keyword evidence="14" id="KW-1185">Reference proteome</keyword>
<evidence type="ECO:0000256" key="3">
    <source>
        <dbReference type="ARBA" id="ARBA00022435"/>
    </source>
</evidence>
<evidence type="ECO:0000256" key="5">
    <source>
        <dbReference type="ARBA" id="ARBA00022679"/>
    </source>
</evidence>
<evidence type="ECO:0000256" key="1">
    <source>
        <dbReference type="ARBA" id="ARBA00006394"/>
    </source>
</evidence>
<dbReference type="Gene3D" id="3.20.20.360">
    <property type="entry name" value="Malate synthase, domain 3"/>
    <property type="match status" value="1"/>
</dbReference>
<comment type="catalytic activity">
    <reaction evidence="6 9">
        <text>glyoxylate + acetyl-CoA + H2O = (S)-malate + CoA + H(+)</text>
        <dbReference type="Rhea" id="RHEA:18181"/>
        <dbReference type="ChEBI" id="CHEBI:15377"/>
        <dbReference type="ChEBI" id="CHEBI:15378"/>
        <dbReference type="ChEBI" id="CHEBI:15589"/>
        <dbReference type="ChEBI" id="CHEBI:36655"/>
        <dbReference type="ChEBI" id="CHEBI:57287"/>
        <dbReference type="ChEBI" id="CHEBI:57288"/>
        <dbReference type="EC" id="2.3.3.9"/>
    </reaction>
</comment>
<evidence type="ECO:0000259" key="12">
    <source>
        <dbReference type="Pfam" id="PF20659"/>
    </source>
</evidence>
<dbReference type="Pfam" id="PF20659">
    <property type="entry name" value="MS_C"/>
    <property type="match status" value="1"/>
</dbReference>
<protein>
    <recommendedName>
        <fullName evidence="7 9">Malate synthase</fullName>
        <ecNumber evidence="2 9">2.3.3.9</ecNumber>
    </recommendedName>
</protein>
<dbReference type="GO" id="GO:0006097">
    <property type="term" value="P:glyoxylate cycle"/>
    <property type="evidence" value="ECO:0007669"/>
    <property type="project" value="UniProtKB-KW"/>
</dbReference>
<dbReference type="GO" id="GO:0006099">
    <property type="term" value="P:tricarboxylic acid cycle"/>
    <property type="evidence" value="ECO:0007669"/>
    <property type="project" value="UniProtKB-KW"/>
</dbReference>
<dbReference type="InterPro" id="IPR048355">
    <property type="entry name" value="MS_C"/>
</dbReference>
<evidence type="ECO:0000256" key="8">
    <source>
        <dbReference type="PIRSR" id="PIRSR001363-1"/>
    </source>
</evidence>
<evidence type="ECO:0000256" key="2">
    <source>
        <dbReference type="ARBA" id="ARBA00012636"/>
    </source>
</evidence>
<dbReference type="PIRSF" id="PIRSF001363">
    <property type="entry name" value="Malate_synth"/>
    <property type="match status" value="1"/>
</dbReference>
<dbReference type="EMBL" id="JADPRT010000007">
    <property type="protein sequence ID" value="MBF9070250.1"/>
    <property type="molecule type" value="Genomic_DNA"/>
</dbReference>
<evidence type="ECO:0000259" key="10">
    <source>
        <dbReference type="Pfam" id="PF01274"/>
    </source>
</evidence>
<feature type="domain" description="Malate synthase C-terminal" evidence="12">
    <location>
        <begin position="428"/>
        <end position="546"/>
    </location>
</feature>